<evidence type="ECO:0000313" key="3">
    <source>
        <dbReference type="Proteomes" id="UP000663868"/>
    </source>
</evidence>
<dbReference type="Proteomes" id="UP000663860">
    <property type="component" value="Unassembled WGS sequence"/>
</dbReference>
<accession>A0A819F3M4</accession>
<evidence type="ECO:0000313" key="1">
    <source>
        <dbReference type="EMBL" id="CAF1050720.1"/>
    </source>
</evidence>
<gene>
    <name evidence="1" type="ORF">IZO911_LOCUS20315</name>
    <name evidence="2" type="ORF">KXQ929_LOCUS20709</name>
</gene>
<dbReference type="Proteomes" id="UP000663868">
    <property type="component" value="Unassembled WGS sequence"/>
</dbReference>
<proteinExistence type="predicted"/>
<dbReference type="EMBL" id="CAJNOE010000210">
    <property type="protein sequence ID" value="CAF1050720.1"/>
    <property type="molecule type" value="Genomic_DNA"/>
</dbReference>
<dbReference type="EMBL" id="CAJOBB010001472">
    <property type="protein sequence ID" value="CAF3862039.1"/>
    <property type="molecule type" value="Genomic_DNA"/>
</dbReference>
<reference evidence="2" key="1">
    <citation type="submission" date="2021-02" db="EMBL/GenBank/DDBJ databases">
        <authorList>
            <person name="Nowell W R."/>
        </authorList>
    </citation>
    <scope>NUCLEOTIDE SEQUENCE</scope>
</reference>
<protein>
    <submittedName>
        <fullName evidence="2">Uncharacterized protein</fullName>
    </submittedName>
</protein>
<sequence>MRGALGTPLTIQRDINYDLAKIHKSLMGYDFVLLNKFHLISSSTVQTYLSQLIQTFQHFISTKYSNLINFNDIQVITAHLYFSLIPLHEDFQHQIQFYELAAKLYYRIVLNEYYISIKKYGNDNVIKGFVCLYQSLFTYKLSELINRVSLSSSDAQIGHSSQLKDSIFISPHHFFQ</sequence>
<name>A0A819F3M4_9BILA</name>
<organism evidence="2 3">
    <name type="scientific">Adineta steineri</name>
    <dbReference type="NCBI Taxonomy" id="433720"/>
    <lineage>
        <taxon>Eukaryota</taxon>
        <taxon>Metazoa</taxon>
        <taxon>Spiralia</taxon>
        <taxon>Gnathifera</taxon>
        <taxon>Rotifera</taxon>
        <taxon>Eurotatoria</taxon>
        <taxon>Bdelloidea</taxon>
        <taxon>Adinetida</taxon>
        <taxon>Adinetidae</taxon>
        <taxon>Adineta</taxon>
    </lineage>
</organism>
<comment type="caution">
    <text evidence="2">The sequence shown here is derived from an EMBL/GenBank/DDBJ whole genome shotgun (WGS) entry which is preliminary data.</text>
</comment>
<evidence type="ECO:0000313" key="2">
    <source>
        <dbReference type="EMBL" id="CAF3862039.1"/>
    </source>
</evidence>
<dbReference type="AlphaFoldDB" id="A0A819F3M4"/>